<gene>
    <name evidence="1" type="ORF">E5333_07030</name>
</gene>
<reference evidence="1 2" key="1">
    <citation type="submission" date="2019-04" db="EMBL/GenBank/DDBJ databases">
        <title>Microbes associate with the intestines of laboratory mice.</title>
        <authorList>
            <person name="Navarre W."/>
            <person name="Wong E."/>
            <person name="Huang K."/>
            <person name="Tropini C."/>
            <person name="Ng K."/>
            <person name="Yu B."/>
        </authorList>
    </citation>
    <scope>NUCLEOTIDE SEQUENCE [LARGE SCALE GENOMIC DNA]</scope>
    <source>
        <strain evidence="1 2">NM06_A21</strain>
    </source>
</reference>
<name>A0A4S2FXK1_9BACT</name>
<comment type="caution">
    <text evidence="1">The sequence shown here is derived from an EMBL/GenBank/DDBJ whole genome shotgun (WGS) entry which is preliminary data.</text>
</comment>
<evidence type="ECO:0000313" key="1">
    <source>
        <dbReference type="EMBL" id="TGY74171.1"/>
    </source>
</evidence>
<dbReference type="AlphaFoldDB" id="A0A4S2FXK1"/>
<protein>
    <submittedName>
        <fullName evidence="1">Uncharacterized protein</fullName>
    </submittedName>
</protein>
<sequence length="204" mass="22113">MAIEFKKQSYSGHFPEIWRGEAKILPGGFSPKQQIPPGTVLRRAVPLFVDFDELSAAICKTTKVLAGGTTTKPRVPKGHYFSVGDSVTKHGDYSILIVITGIDKSNSEYDTLTLQSAYTGLAEKDVLVEGASTGDGENAKIAPAYEPNMIIGAEKDWNGKGLLTIDAAYDAVVLIPSLEDTPMLPEWLNGVCLKNNPNILYIKQ</sequence>
<dbReference type="RefSeq" id="WP_135993160.1">
    <property type="nucleotide sequence ID" value="NZ_SRYD01000024.1"/>
</dbReference>
<evidence type="ECO:0000313" key="2">
    <source>
        <dbReference type="Proteomes" id="UP000306630"/>
    </source>
</evidence>
<organism evidence="1 2">
    <name type="scientific">Muribaculum intestinale</name>
    <dbReference type="NCBI Taxonomy" id="1796646"/>
    <lineage>
        <taxon>Bacteria</taxon>
        <taxon>Pseudomonadati</taxon>
        <taxon>Bacteroidota</taxon>
        <taxon>Bacteroidia</taxon>
        <taxon>Bacteroidales</taxon>
        <taxon>Muribaculaceae</taxon>
        <taxon>Muribaculum</taxon>
    </lineage>
</organism>
<accession>A0A4S2FXK1</accession>
<dbReference type="Proteomes" id="UP000306630">
    <property type="component" value="Unassembled WGS sequence"/>
</dbReference>
<proteinExistence type="predicted"/>
<dbReference type="EMBL" id="SRYD01000024">
    <property type="protein sequence ID" value="TGY74171.1"/>
    <property type="molecule type" value="Genomic_DNA"/>
</dbReference>